<dbReference type="HOGENOM" id="CLU_052989_0_1_1"/>
<dbReference type="InterPro" id="IPR052998">
    <property type="entry name" value="Hetero-Diels-Alderase-like"/>
</dbReference>
<reference evidence="3" key="1">
    <citation type="journal article" date="2014" name="Nat. Commun.">
        <title>Genomic adaptations of the halophilic Dead Sea filamentous fungus Eurotium rubrum.</title>
        <authorList>
            <person name="Kis-Papo T."/>
            <person name="Weig A.R."/>
            <person name="Riley R."/>
            <person name="Persoh D."/>
            <person name="Salamov A."/>
            <person name="Sun H."/>
            <person name="Lipzen A."/>
            <person name="Wasser S.P."/>
            <person name="Rambold G."/>
            <person name="Grigoriev I.V."/>
            <person name="Nevo E."/>
        </authorList>
    </citation>
    <scope>NUCLEOTIDE SEQUENCE [LARGE SCALE GENOMIC DNA]</scope>
    <source>
        <strain evidence="3">CBS 135680</strain>
    </source>
</reference>
<evidence type="ECO:0000256" key="1">
    <source>
        <dbReference type="SAM" id="SignalP"/>
    </source>
</evidence>
<feature type="chain" id="PRO_5001496380" description="SMP-30/Gluconolactonase/LRE-like region domain-containing protein" evidence="1">
    <location>
        <begin position="18"/>
        <end position="315"/>
    </location>
</feature>
<dbReference type="EMBL" id="KK088414">
    <property type="protein sequence ID" value="EYE98104.1"/>
    <property type="molecule type" value="Genomic_DNA"/>
</dbReference>
<evidence type="ECO:0000313" key="3">
    <source>
        <dbReference type="Proteomes" id="UP000019804"/>
    </source>
</evidence>
<dbReference type="GeneID" id="63698894"/>
<evidence type="ECO:0008006" key="4">
    <source>
        <dbReference type="Google" id="ProtNLM"/>
    </source>
</evidence>
<dbReference type="InterPro" id="IPR011042">
    <property type="entry name" value="6-blade_b-propeller_TolB-like"/>
</dbReference>
<feature type="signal peptide" evidence="1">
    <location>
        <begin position="1"/>
        <end position="17"/>
    </location>
</feature>
<keyword evidence="1" id="KW-0732">Signal</keyword>
<dbReference type="PANTHER" id="PTHR42060:SF3">
    <property type="entry name" value="SMP-30_GLUCONOLACTONASE_LRE-LIKE REGION DOMAIN-CONTAINING PROTEIN"/>
    <property type="match status" value="1"/>
</dbReference>
<proteinExistence type="predicted"/>
<name>A0A017SND4_ASPRC</name>
<sequence>MLLGSLTIFSLLTWTLAASVSTLYQFSDKGTFIDNLVIRQNGHILLTRIDVPQVWSVDPDTHVGTLVHDFSYDNSTITSCFGIAEVHPGSDIFAVITGSFDSSSFSSIPGSFEVWKLDVSGDETEALPLVSIPEAKALSAVIKFGDLLLIADSPDGAIWRVNLRTNEYAKAIVHESMLPAPNAPPMGINGIRVRNGFLYYASTTRQEFRRVAISSNGEATGPFEIIASGIALDNFDLDVDGTAYMATNAENSITKISLDGKVETVAGGKSSRELPGPTSCVLKGKMLYVGTNGGLTEPVDGVFTEQGKVAIIKLP</sequence>
<keyword evidence="3" id="KW-1185">Reference proteome</keyword>
<dbReference type="SUPFAM" id="SSF63829">
    <property type="entry name" value="Calcium-dependent phosphotriesterase"/>
    <property type="match status" value="1"/>
</dbReference>
<protein>
    <recommendedName>
        <fullName evidence="4">SMP-30/Gluconolactonase/LRE-like region domain-containing protein</fullName>
    </recommendedName>
</protein>
<dbReference type="Proteomes" id="UP000019804">
    <property type="component" value="Unassembled WGS sequence"/>
</dbReference>
<gene>
    <name evidence="2" type="ORF">EURHEDRAFT_448874</name>
</gene>
<organism evidence="2 3">
    <name type="scientific">Aspergillus ruber (strain CBS 135680)</name>
    <dbReference type="NCBI Taxonomy" id="1388766"/>
    <lineage>
        <taxon>Eukaryota</taxon>
        <taxon>Fungi</taxon>
        <taxon>Dikarya</taxon>
        <taxon>Ascomycota</taxon>
        <taxon>Pezizomycotina</taxon>
        <taxon>Eurotiomycetes</taxon>
        <taxon>Eurotiomycetidae</taxon>
        <taxon>Eurotiales</taxon>
        <taxon>Aspergillaceae</taxon>
        <taxon>Aspergillus</taxon>
        <taxon>Aspergillus subgen. Aspergillus</taxon>
    </lineage>
</organism>
<evidence type="ECO:0000313" key="2">
    <source>
        <dbReference type="EMBL" id="EYE98104.1"/>
    </source>
</evidence>
<dbReference type="OrthoDB" id="9977941at2759"/>
<dbReference type="STRING" id="1388766.A0A017SND4"/>
<accession>A0A017SND4</accession>
<dbReference type="Gene3D" id="2.120.10.30">
    <property type="entry name" value="TolB, C-terminal domain"/>
    <property type="match status" value="1"/>
</dbReference>
<dbReference type="PANTHER" id="PTHR42060">
    <property type="entry name" value="NHL REPEAT-CONTAINING PROTEIN-RELATED"/>
    <property type="match status" value="1"/>
</dbReference>
<dbReference type="AlphaFoldDB" id="A0A017SND4"/>
<dbReference type="RefSeq" id="XP_040641792.1">
    <property type="nucleotide sequence ID" value="XM_040783770.1"/>
</dbReference>